<evidence type="ECO:0000313" key="1">
    <source>
        <dbReference type="EnsemblPlants" id="ORUFI04G07890.1"/>
    </source>
</evidence>
<dbReference type="EnsemblPlants" id="ORUFI04G07890.1">
    <property type="protein sequence ID" value="ORUFI04G07890.1"/>
    <property type="gene ID" value="ORUFI04G07890"/>
</dbReference>
<dbReference type="AlphaFoldDB" id="A0A0E0P716"/>
<accession>A0A0E0P716</accession>
<sequence length="189" mass="20815">MRASHHGLLPVWRSGMGSQALRLLSARKAVGIPMSNSQASCILMLRASVVLTVPGCGAVEPTDGAVASGVNLILWVMGADQNADPLNNIFDQSLNILLLLLSKRRMAELSEEKYEHIEIITKNPTYLLVGARGCTQAPQLIVVLDRMVRSVASPPLSRDEQRMRWRVCEINFLLIDSNISLNTEERPNT</sequence>
<organism evidence="1 2">
    <name type="scientific">Oryza rufipogon</name>
    <name type="common">Brownbeard rice</name>
    <name type="synonym">Asian wild rice</name>
    <dbReference type="NCBI Taxonomy" id="4529"/>
    <lineage>
        <taxon>Eukaryota</taxon>
        <taxon>Viridiplantae</taxon>
        <taxon>Streptophyta</taxon>
        <taxon>Embryophyta</taxon>
        <taxon>Tracheophyta</taxon>
        <taxon>Spermatophyta</taxon>
        <taxon>Magnoliopsida</taxon>
        <taxon>Liliopsida</taxon>
        <taxon>Poales</taxon>
        <taxon>Poaceae</taxon>
        <taxon>BOP clade</taxon>
        <taxon>Oryzoideae</taxon>
        <taxon>Oryzeae</taxon>
        <taxon>Oryzinae</taxon>
        <taxon>Oryza</taxon>
    </lineage>
</organism>
<keyword evidence="2" id="KW-1185">Reference proteome</keyword>
<dbReference type="Proteomes" id="UP000008022">
    <property type="component" value="Unassembled WGS sequence"/>
</dbReference>
<protein>
    <submittedName>
        <fullName evidence="1">Uncharacterized protein</fullName>
    </submittedName>
</protein>
<reference evidence="1" key="2">
    <citation type="submission" date="2015-06" db="UniProtKB">
        <authorList>
            <consortium name="EnsemblPlants"/>
        </authorList>
    </citation>
    <scope>IDENTIFICATION</scope>
</reference>
<name>A0A0E0P716_ORYRU</name>
<dbReference type="Gramene" id="ORUFI04G07890.1">
    <property type="protein sequence ID" value="ORUFI04G07890.1"/>
    <property type="gene ID" value="ORUFI04G07890"/>
</dbReference>
<reference evidence="2" key="1">
    <citation type="submission" date="2013-06" db="EMBL/GenBank/DDBJ databases">
        <authorList>
            <person name="Zhao Q."/>
        </authorList>
    </citation>
    <scope>NUCLEOTIDE SEQUENCE</scope>
    <source>
        <strain evidence="2">cv. W1943</strain>
    </source>
</reference>
<proteinExistence type="predicted"/>
<dbReference type="OMA" id="WRVCEIN"/>
<dbReference type="HOGENOM" id="CLU_1680666_0_0_1"/>
<evidence type="ECO:0000313" key="2">
    <source>
        <dbReference type="Proteomes" id="UP000008022"/>
    </source>
</evidence>